<dbReference type="PANTHER" id="PTHR45913:SF19">
    <property type="entry name" value="LOW QUALITY PROTEIN: ZINC FINGER BED DOMAIN-CONTAINING PROTEIN 5-LIKE"/>
    <property type="match status" value="1"/>
</dbReference>
<dbReference type="Proteomes" id="UP000287033">
    <property type="component" value="Unassembled WGS sequence"/>
</dbReference>
<comment type="caution">
    <text evidence="1">The sequence shown here is derived from an EMBL/GenBank/DDBJ whole genome shotgun (WGS) entry which is preliminary data.</text>
</comment>
<evidence type="ECO:0000313" key="2">
    <source>
        <dbReference type="Proteomes" id="UP000287033"/>
    </source>
</evidence>
<protein>
    <submittedName>
        <fullName evidence="1">Uncharacterized protein</fullName>
    </submittedName>
</protein>
<dbReference type="PANTHER" id="PTHR45913">
    <property type="entry name" value="EPM2A-INTERACTING PROTEIN 1"/>
    <property type="match status" value="1"/>
</dbReference>
<dbReference type="STRING" id="137246.A0A401RZY4"/>
<keyword evidence="2" id="KW-1185">Reference proteome</keyword>
<sequence>MKAETVKHDCAYLTDIFDKCNSLIVQIQRDNVSFIKARNAVTSFVAKLDLFHRNIRRREFYQFPSLNNIAEDVTDDQLLIYSAHIHTLQDDMKIRFAELMILLRWLTDPFISRAEEMDIRLQEEMIELQNVTAMKIRFS</sequence>
<dbReference type="AlphaFoldDB" id="A0A401RZY4"/>
<reference evidence="1 2" key="1">
    <citation type="journal article" date="2018" name="Nat. Ecol. Evol.">
        <title>Shark genomes provide insights into elasmobranch evolution and the origin of vertebrates.</title>
        <authorList>
            <person name="Hara Y"/>
            <person name="Yamaguchi K"/>
            <person name="Onimaru K"/>
            <person name="Kadota M"/>
            <person name="Koyanagi M"/>
            <person name="Keeley SD"/>
            <person name="Tatsumi K"/>
            <person name="Tanaka K"/>
            <person name="Motone F"/>
            <person name="Kageyama Y"/>
            <person name="Nozu R"/>
            <person name="Adachi N"/>
            <person name="Nishimura O"/>
            <person name="Nakagawa R"/>
            <person name="Tanegashima C"/>
            <person name="Kiyatake I"/>
            <person name="Matsumoto R"/>
            <person name="Murakumo K"/>
            <person name="Nishida K"/>
            <person name="Terakita A"/>
            <person name="Kuratani S"/>
            <person name="Sato K"/>
            <person name="Hyodo S Kuraku.S."/>
        </authorList>
    </citation>
    <scope>NUCLEOTIDE SEQUENCE [LARGE SCALE GENOMIC DNA]</scope>
</reference>
<name>A0A401RZY4_CHIPU</name>
<evidence type="ECO:0000313" key="1">
    <source>
        <dbReference type="EMBL" id="GCC23689.1"/>
    </source>
</evidence>
<proteinExistence type="predicted"/>
<organism evidence="1 2">
    <name type="scientific">Chiloscyllium punctatum</name>
    <name type="common">Brownbanded bambooshark</name>
    <name type="synonym">Hemiscyllium punctatum</name>
    <dbReference type="NCBI Taxonomy" id="137246"/>
    <lineage>
        <taxon>Eukaryota</taxon>
        <taxon>Metazoa</taxon>
        <taxon>Chordata</taxon>
        <taxon>Craniata</taxon>
        <taxon>Vertebrata</taxon>
        <taxon>Chondrichthyes</taxon>
        <taxon>Elasmobranchii</taxon>
        <taxon>Galeomorphii</taxon>
        <taxon>Galeoidea</taxon>
        <taxon>Orectolobiformes</taxon>
        <taxon>Hemiscylliidae</taxon>
        <taxon>Chiloscyllium</taxon>
    </lineage>
</organism>
<dbReference type="OrthoDB" id="6144063at2759"/>
<dbReference type="EMBL" id="BEZZ01000036">
    <property type="protein sequence ID" value="GCC23689.1"/>
    <property type="molecule type" value="Genomic_DNA"/>
</dbReference>
<accession>A0A401RZY4</accession>
<dbReference type="OMA" id="YSAHIHT"/>
<gene>
    <name evidence="1" type="ORF">chiPu_0002087</name>
</gene>